<organism evidence="1 2">
    <name type="scientific">Aphidius gifuensis</name>
    <name type="common">Parasitoid wasp</name>
    <dbReference type="NCBI Taxonomy" id="684658"/>
    <lineage>
        <taxon>Eukaryota</taxon>
        <taxon>Metazoa</taxon>
        <taxon>Ecdysozoa</taxon>
        <taxon>Arthropoda</taxon>
        <taxon>Hexapoda</taxon>
        <taxon>Insecta</taxon>
        <taxon>Pterygota</taxon>
        <taxon>Neoptera</taxon>
        <taxon>Endopterygota</taxon>
        <taxon>Hymenoptera</taxon>
        <taxon>Apocrita</taxon>
        <taxon>Ichneumonoidea</taxon>
        <taxon>Braconidae</taxon>
        <taxon>Aphidiinae</taxon>
        <taxon>Aphidius</taxon>
    </lineage>
</organism>
<comment type="caution">
    <text evidence="1">The sequence shown here is derived from an EMBL/GenBank/DDBJ whole genome shotgun (WGS) entry which is preliminary data.</text>
</comment>
<sequence>MPIRVSSITDYRDVEKTACTICRHKIFKALSISKSVAQVQCQQIDLVVKNQLTHNETESPIVLEVIDRPYFKDLTNNTNTGKYGQSLLTPNQNDIVLLVSSTQGKPLSTPFIIQQTKN</sequence>
<gene>
    <name evidence="1" type="ORF">HCN44_011032</name>
</gene>
<evidence type="ECO:0000313" key="1">
    <source>
        <dbReference type="EMBL" id="KAF7998624.1"/>
    </source>
</evidence>
<dbReference type="EMBL" id="JACMRX010000001">
    <property type="protein sequence ID" value="KAF7998624.1"/>
    <property type="molecule type" value="Genomic_DNA"/>
</dbReference>
<proteinExistence type="predicted"/>
<name>A0A835CW11_APHGI</name>
<protein>
    <submittedName>
        <fullName evidence="1">Uncharacterized protein</fullName>
    </submittedName>
</protein>
<evidence type="ECO:0000313" key="2">
    <source>
        <dbReference type="Proteomes" id="UP000639338"/>
    </source>
</evidence>
<dbReference type="AlphaFoldDB" id="A0A835CW11"/>
<dbReference type="Proteomes" id="UP000639338">
    <property type="component" value="Unassembled WGS sequence"/>
</dbReference>
<accession>A0A835CW11</accession>
<reference evidence="1 2" key="1">
    <citation type="submission" date="2020-08" db="EMBL/GenBank/DDBJ databases">
        <title>Aphidius gifuensis genome sequencing and assembly.</title>
        <authorList>
            <person name="Du Z."/>
        </authorList>
    </citation>
    <scope>NUCLEOTIDE SEQUENCE [LARGE SCALE GENOMIC DNA]</scope>
    <source>
        <strain evidence="1">YNYX2018</strain>
        <tissue evidence="1">Adults</tissue>
    </source>
</reference>
<keyword evidence="2" id="KW-1185">Reference proteome</keyword>